<dbReference type="SUPFAM" id="SSF51206">
    <property type="entry name" value="cAMP-binding domain-like"/>
    <property type="match status" value="1"/>
</dbReference>
<dbReference type="EMBL" id="LGRX02004920">
    <property type="protein sequence ID" value="KAK3279425.1"/>
    <property type="molecule type" value="Genomic_DNA"/>
</dbReference>
<name>A0AAE0LC65_9CHLO</name>
<feature type="domain" description="Cyclic nucleotide-binding" evidence="1">
    <location>
        <begin position="60"/>
        <end position="105"/>
    </location>
</feature>
<dbReference type="InterPro" id="IPR018490">
    <property type="entry name" value="cNMP-bd_dom_sf"/>
</dbReference>
<dbReference type="InterPro" id="IPR000595">
    <property type="entry name" value="cNMP-bd_dom"/>
</dbReference>
<dbReference type="PROSITE" id="PS50042">
    <property type="entry name" value="CNMP_BINDING_3"/>
    <property type="match status" value="1"/>
</dbReference>
<dbReference type="PANTHER" id="PTHR11635:SF152">
    <property type="entry name" value="CAMP-DEPENDENT PROTEIN KINASE TYPE I REGULATORY SUBUNIT-RELATED"/>
    <property type="match status" value="1"/>
</dbReference>
<dbReference type="Gene3D" id="2.60.120.10">
    <property type="entry name" value="Jelly Rolls"/>
    <property type="match status" value="1"/>
</dbReference>
<dbReference type="GO" id="GO:0030552">
    <property type="term" value="F:cAMP binding"/>
    <property type="evidence" value="ECO:0007669"/>
    <property type="project" value="TreeGrafter"/>
</dbReference>
<gene>
    <name evidence="2" type="ORF">CYMTET_12692</name>
</gene>
<accession>A0AAE0LC65</accession>
<comment type="caution">
    <text evidence="2">The sequence shown here is derived from an EMBL/GenBank/DDBJ whole genome shotgun (WGS) entry which is preliminary data.</text>
</comment>
<dbReference type="AlphaFoldDB" id="A0AAE0LC65"/>
<dbReference type="GO" id="GO:0034236">
    <property type="term" value="F:protein kinase A catalytic subunit binding"/>
    <property type="evidence" value="ECO:0007669"/>
    <property type="project" value="TreeGrafter"/>
</dbReference>
<dbReference type="PANTHER" id="PTHR11635">
    <property type="entry name" value="CAMP-DEPENDENT PROTEIN KINASE REGULATORY CHAIN"/>
    <property type="match status" value="1"/>
</dbReference>
<protein>
    <recommendedName>
        <fullName evidence="1">Cyclic nucleotide-binding domain-containing protein</fullName>
    </recommendedName>
</protein>
<reference evidence="2 3" key="1">
    <citation type="journal article" date="2015" name="Genome Biol. Evol.">
        <title>Comparative Genomics of a Bacterivorous Green Alga Reveals Evolutionary Causalities and Consequences of Phago-Mixotrophic Mode of Nutrition.</title>
        <authorList>
            <person name="Burns J.A."/>
            <person name="Paasch A."/>
            <person name="Narechania A."/>
            <person name="Kim E."/>
        </authorList>
    </citation>
    <scope>NUCLEOTIDE SEQUENCE [LARGE SCALE GENOMIC DNA]</scope>
    <source>
        <strain evidence="2 3">PLY_AMNH</strain>
    </source>
</reference>
<dbReference type="GO" id="GO:0005952">
    <property type="term" value="C:cAMP-dependent protein kinase complex"/>
    <property type="evidence" value="ECO:0007669"/>
    <property type="project" value="InterPro"/>
</dbReference>
<proteinExistence type="predicted"/>
<evidence type="ECO:0000313" key="2">
    <source>
        <dbReference type="EMBL" id="KAK3279425.1"/>
    </source>
</evidence>
<dbReference type="GO" id="GO:0004862">
    <property type="term" value="F:cAMP-dependent protein kinase inhibitor activity"/>
    <property type="evidence" value="ECO:0007669"/>
    <property type="project" value="TreeGrafter"/>
</dbReference>
<dbReference type="GO" id="GO:0005829">
    <property type="term" value="C:cytosol"/>
    <property type="evidence" value="ECO:0007669"/>
    <property type="project" value="TreeGrafter"/>
</dbReference>
<organism evidence="2 3">
    <name type="scientific">Cymbomonas tetramitiformis</name>
    <dbReference type="NCBI Taxonomy" id="36881"/>
    <lineage>
        <taxon>Eukaryota</taxon>
        <taxon>Viridiplantae</taxon>
        <taxon>Chlorophyta</taxon>
        <taxon>Pyramimonadophyceae</taxon>
        <taxon>Pyramimonadales</taxon>
        <taxon>Pyramimonadaceae</taxon>
        <taxon>Cymbomonas</taxon>
    </lineage>
</organism>
<evidence type="ECO:0000313" key="3">
    <source>
        <dbReference type="Proteomes" id="UP001190700"/>
    </source>
</evidence>
<dbReference type="Proteomes" id="UP001190700">
    <property type="component" value="Unassembled WGS sequence"/>
</dbReference>
<dbReference type="InterPro" id="IPR050503">
    <property type="entry name" value="cAMP-dep_PK_reg_su-like"/>
</dbReference>
<dbReference type="InterPro" id="IPR014710">
    <property type="entry name" value="RmlC-like_jellyroll"/>
</dbReference>
<dbReference type="CDD" id="cd00038">
    <property type="entry name" value="CAP_ED"/>
    <property type="match status" value="1"/>
</dbReference>
<evidence type="ECO:0000259" key="1">
    <source>
        <dbReference type="PROSITE" id="PS50042"/>
    </source>
</evidence>
<sequence>MGAPSQPANNNGADVAEDKVKYAKLVSRCLECLNVPPIERTKKQLGPLMYFMDKILDKFDLTQNQRLELVRSLSLETYDPGEHVIDMGERGDKWYIILQGKLSVFVPNFQLQDLIKKADTASKETDPGAREHLMDTYRKEFGPPSRQSKIGFEGTAVGTLSEHFPKEISKFEGEVPACQKG</sequence>
<keyword evidence="3" id="KW-1185">Reference proteome</keyword>